<sequence>MTTIRHLALGAATVAALALGGCGNAADSAAPAPQPASPAAAAAPSAAPQAPATKRIEITVAGGKVQGGLQRIEIPLGTPVTLVVTSDENDEVHLHGYDREAELTAGTPATIEFTADQPGVFELELHGSGTQLAKLEVR</sequence>
<keyword evidence="2" id="KW-0732">Signal</keyword>
<evidence type="ECO:0000256" key="2">
    <source>
        <dbReference type="SAM" id="SignalP"/>
    </source>
</evidence>
<dbReference type="SUPFAM" id="SSF49503">
    <property type="entry name" value="Cupredoxins"/>
    <property type="match status" value="1"/>
</dbReference>
<organism evidence="3 4">
    <name type="scientific">Pseudonocardia endophytica</name>
    <dbReference type="NCBI Taxonomy" id="401976"/>
    <lineage>
        <taxon>Bacteria</taxon>
        <taxon>Bacillati</taxon>
        <taxon>Actinomycetota</taxon>
        <taxon>Actinomycetes</taxon>
        <taxon>Pseudonocardiales</taxon>
        <taxon>Pseudonocardiaceae</taxon>
        <taxon>Pseudonocardia</taxon>
    </lineage>
</organism>
<protein>
    <recommendedName>
        <fullName evidence="5">Cupredoxin-like protein</fullName>
    </recommendedName>
</protein>
<keyword evidence="4" id="KW-1185">Reference proteome</keyword>
<dbReference type="RefSeq" id="WP_132424618.1">
    <property type="nucleotide sequence ID" value="NZ_SMFZ01000001.1"/>
</dbReference>
<dbReference type="PROSITE" id="PS51257">
    <property type="entry name" value="PROKAR_LIPOPROTEIN"/>
    <property type="match status" value="1"/>
</dbReference>
<evidence type="ECO:0000313" key="3">
    <source>
        <dbReference type="EMBL" id="TCK26816.1"/>
    </source>
</evidence>
<dbReference type="Proteomes" id="UP000295560">
    <property type="component" value="Unassembled WGS sequence"/>
</dbReference>
<dbReference type="OrthoDB" id="6717945at2"/>
<feature type="chain" id="PRO_5020595702" description="Cupredoxin-like protein" evidence="2">
    <location>
        <begin position="26"/>
        <end position="138"/>
    </location>
</feature>
<feature type="region of interest" description="Disordered" evidence="1">
    <location>
        <begin position="25"/>
        <end position="51"/>
    </location>
</feature>
<gene>
    <name evidence="3" type="ORF">EV378_2661</name>
</gene>
<accession>A0A4V2PJ20</accession>
<comment type="caution">
    <text evidence="3">The sequence shown here is derived from an EMBL/GenBank/DDBJ whole genome shotgun (WGS) entry which is preliminary data.</text>
</comment>
<evidence type="ECO:0008006" key="5">
    <source>
        <dbReference type="Google" id="ProtNLM"/>
    </source>
</evidence>
<reference evidence="3 4" key="1">
    <citation type="submission" date="2019-03" db="EMBL/GenBank/DDBJ databases">
        <title>Sequencing the genomes of 1000 actinobacteria strains.</title>
        <authorList>
            <person name="Klenk H.-P."/>
        </authorList>
    </citation>
    <scope>NUCLEOTIDE SEQUENCE [LARGE SCALE GENOMIC DNA]</scope>
    <source>
        <strain evidence="3 4">DSM 44969</strain>
    </source>
</reference>
<evidence type="ECO:0000256" key="1">
    <source>
        <dbReference type="SAM" id="MobiDB-lite"/>
    </source>
</evidence>
<proteinExistence type="predicted"/>
<dbReference type="EMBL" id="SMFZ01000001">
    <property type="protein sequence ID" value="TCK26816.1"/>
    <property type="molecule type" value="Genomic_DNA"/>
</dbReference>
<evidence type="ECO:0000313" key="4">
    <source>
        <dbReference type="Proteomes" id="UP000295560"/>
    </source>
</evidence>
<name>A0A4V2PJ20_PSEEN</name>
<feature type="signal peptide" evidence="2">
    <location>
        <begin position="1"/>
        <end position="25"/>
    </location>
</feature>
<dbReference type="AlphaFoldDB" id="A0A4V2PJ20"/>
<dbReference type="Gene3D" id="2.60.40.420">
    <property type="entry name" value="Cupredoxins - blue copper proteins"/>
    <property type="match status" value="1"/>
</dbReference>
<dbReference type="InterPro" id="IPR008972">
    <property type="entry name" value="Cupredoxin"/>
</dbReference>